<dbReference type="AlphaFoldDB" id="A0A0D0C1U4"/>
<gene>
    <name evidence="1" type="ORF">PAXRUDRAFT_392261</name>
</gene>
<reference evidence="2" key="2">
    <citation type="submission" date="2015-01" db="EMBL/GenBank/DDBJ databases">
        <title>Evolutionary Origins and Diversification of the Mycorrhizal Mutualists.</title>
        <authorList>
            <consortium name="DOE Joint Genome Institute"/>
            <consortium name="Mycorrhizal Genomics Consortium"/>
            <person name="Kohler A."/>
            <person name="Kuo A."/>
            <person name="Nagy L.G."/>
            <person name="Floudas D."/>
            <person name="Copeland A."/>
            <person name="Barry K.W."/>
            <person name="Cichocki N."/>
            <person name="Veneault-Fourrey C."/>
            <person name="LaButti K."/>
            <person name="Lindquist E.A."/>
            <person name="Lipzen A."/>
            <person name="Lundell T."/>
            <person name="Morin E."/>
            <person name="Murat C."/>
            <person name="Riley R."/>
            <person name="Ohm R."/>
            <person name="Sun H."/>
            <person name="Tunlid A."/>
            <person name="Henrissat B."/>
            <person name="Grigoriev I.V."/>
            <person name="Hibbett D.S."/>
            <person name="Martin F."/>
        </authorList>
    </citation>
    <scope>NUCLEOTIDE SEQUENCE [LARGE SCALE GENOMIC DNA]</scope>
    <source>
        <strain evidence="2">Ve08.2h10</strain>
    </source>
</reference>
<organism evidence="1 2">
    <name type="scientific">Paxillus rubicundulus Ve08.2h10</name>
    <dbReference type="NCBI Taxonomy" id="930991"/>
    <lineage>
        <taxon>Eukaryota</taxon>
        <taxon>Fungi</taxon>
        <taxon>Dikarya</taxon>
        <taxon>Basidiomycota</taxon>
        <taxon>Agaricomycotina</taxon>
        <taxon>Agaricomycetes</taxon>
        <taxon>Agaricomycetidae</taxon>
        <taxon>Boletales</taxon>
        <taxon>Paxilineae</taxon>
        <taxon>Paxillaceae</taxon>
        <taxon>Paxillus</taxon>
    </lineage>
</organism>
<reference evidence="1 2" key="1">
    <citation type="submission" date="2014-04" db="EMBL/GenBank/DDBJ databases">
        <authorList>
            <consortium name="DOE Joint Genome Institute"/>
            <person name="Kuo A."/>
            <person name="Kohler A."/>
            <person name="Jargeat P."/>
            <person name="Nagy L.G."/>
            <person name="Floudas D."/>
            <person name="Copeland A."/>
            <person name="Barry K.W."/>
            <person name="Cichocki N."/>
            <person name="Veneault-Fourrey C."/>
            <person name="LaButti K."/>
            <person name="Lindquist E.A."/>
            <person name="Lipzen A."/>
            <person name="Lundell T."/>
            <person name="Morin E."/>
            <person name="Murat C."/>
            <person name="Sun H."/>
            <person name="Tunlid A."/>
            <person name="Henrissat B."/>
            <person name="Grigoriev I.V."/>
            <person name="Hibbett D.S."/>
            <person name="Martin F."/>
            <person name="Nordberg H.P."/>
            <person name="Cantor M.N."/>
            <person name="Hua S.X."/>
        </authorList>
    </citation>
    <scope>NUCLEOTIDE SEQUENCE [LARGE SCALE GENOMIC DNA]</scope>
    <source>
        <strain evidence="1 2">Ve08.2h10</strain>
    </source>
</reference>
<sequence>MMTMVHVTAASAAVVTTLHRLSPLTERTRFKLGHNQFSLPPIHRLPTMKTFLTLLSAITSLSVCTLQVVGVYGQKCAACPVSVGGRTLNNECLGSNSITKCEYQKSQGGQTHYCHYDKSGSGTGKSDASCPNHVQTGKLCGHC</sequence>
<keyword evidence="2" id="KW-1185">Reference proteome</keyword>
<proteinExistence type="predicted"/>
<dbReference type="HOGENOM" id="CLU_150821_0_0_1"/>
<dbReference type="Proteomes" id="UP000054538">
    <property type="component" value="Unassembled WGS sequence"/>
</dbReference>
<accession>A0A0D0C1U4</accession>
<protein>
    <submittedName>
        <fullName evidence="1">Uncharacterized protein</fullName>
    </submittedName>
</protein>
<name>A0A0D0C1U4_9AGAM</name>
<evidence type="ECO:0000313" key="2">
    <source>
        <dbReference type="Proteomes" id="UP000054538"/>
    </source>
</evidence>
<dbReference type="EMBL" id="KN827096">
    <property type="protein sequence ID" value="KIK77182.1"/>
    <property type="molecule type" value="Genomic_DNA"/>
</dbReference>
<evidence type="ECO:0000313" key="1">
    <source>
        <dbReference type="EMBL" id="KIK77182.1"/>
    </source>
</evidence>
<dbReference type="InParanoid" id="A0A0D0C1U4"/>